<dbReference type="InterPro" id="IPR029056">
    <property type="entry name" value="Ribokinase-like"/>
</dbReference>
<evidence type="ECO:0000256" key="2">
    <source>
        <dbReference type="ARBA" id="ARBA00022679"/>
    </source>
</evidence>
<dbReference type="PANTHER" id="PTHR43085">
    <property type="entry name" value="HEXOKINASE FAMILY MEMBER"/>
    <property type="match status" value="1"/>
</dbReference>
<evidence type="ECO:0000313" key="8">
    <source>
        <dbReference type="Proteomes" id="UP000010792"/>
    </source>
</evidence>
<dbReference type="Pfam" id="PF00294">
    <property type="entry name" value="PfkB"/>
    <property type="match status" value="1"/>
</dbReference>
<dbReference type="EC" id="2.7.1.4" evidence="7"/>
<accession>L0NA14</accession>
<dbReference type="CDD" id="cd01167">
    <property type="entry name" value="bac_FRK"/>
    <property type="match status" value="1"/>
</dbReference>
<keyword evidence="8" id="KW-1185">Reference proteome</keyword>
<dbReference type="KEGG" id="rht:NT26_0062"/>
<evidence type="ECO:0000313" key="7">
    <source>
        <dbReference type="EMBL" id="CCF17788.1"/>
    </source>
</evidence>
<keyword evidence="3" id="KW-0547">Nucleotide-binding</keyword>
<keyword evidence="4 7" id="KW-0418">Kinase</keyword>
<organism evidence="7 8">
    <name type="scientific">Pseudorhizobium banfieldiae</name>
    <dbReference type="NCBI Taxonomy" id="1125847"/>
    <lineage>
        <taxon>Bacteria</taxon>
        <taxon>Pseudomonadati</taxon>
        <taxon>Pseudomonadota</taxon>
        <taxon>Alphaproteobacteria</taxon>
        <taxon>Hyphomicrobiales</taxon>
        <taxon>Rhizobiaceae</taxon>
        <taxon>Rhizobium/Agrobacterium group</taxon>
        <taxon>Pseudorhizobium</taxon>
    </lineage>
</organism>
<proteinExistence type="inferred from homology"/>
<dbReference type="InterPro" id="IPR050306">
    <property type="entry name" value="PfkB_Carbo_kinase"/>
</dbReference>
<dbReference type="Proteomes" id="UP000010792">
    <property type="component" value="Chromosome"/>
</dbReference>
<dbReference type="STRING" id="1125847.NT26_0062"/>
<feature type="domain" description="Carbohydrate kinase PfkB" evidence="6">
    <location>
        <begin position="2"/>
        <end position="301"/>
    </location>
</feature>
<gene>
    <name evidence="7" type="primary">frk</name>
    <name evidence="7" type="ORF">NT26_0062</name>
</gene>
<dbReference type="SUPFAM" id="SSF53613">
    <property type="entry name" value="Ribokinase-like"/>
    <property type="match status" value="1"/>
</dbReference>
<dbReference type="InterPro" id="IPR011611">
    <property type="entry name" value="PfkB_dom"/>
</dbReference>
<dbReference type="Gene3D" id="3.40.1190.20">
    <property type="match status" value="1"/>
</dbReference>
<dbReference type="GO" id="GO:0005524">
    <property type="term" value="F:ATP binding"/>
    <property type="evidence" value="ECO:0007669"/>
    <property type="project" value="UniProtKB-KW"/>
</dbReference>
<dbReference type="GO" id="GO:0008865">
    <property type="term" value="F:fructokinase activity"/>
    <property type="evidence" value="ECO:0007669"/>
    <property type="project" value="UniProtKB-EC"/>
</dbReference>
<dbReference type="PROSITE" id="PS00584">
    <property type="entry name" value="PFKB_KINASES_2"/>
    <property type="match status" value="1"/>
</dbReference>
<dbReference type="OrthoDB" id="9795789at2"/>
<reference evidence="7 8" key="1">
    <citation type="journal article" date="2013" name="Genome Biol. Evol.">
        <title>Life in an arsenic-containing gold mine: genome and physiology of the autotrophic arsenite-oxidizing bacterium rhizobium sp. NT-26.</title>
        <authorList>
            <person name="Andres J."/>
            <person name="Arsene-Ploetze F."/>
            <person name="Barbe V."/>
            <person name="Brochier-Armanet C."/>
            <person name="Cleiss-Arnold J."/>
            <person name="Coppee J.Y."/>
            <person name="Dillies M.A."/>
            <person name="Geist"/>
            <person name="L"/>
            <person name="Joublin A."/>
            <person name="Koechler S."/>
            <person name="Lassalle F."/>
            <person name="Marchal M."/>
            <person name="Medigue C."/>
            <person name="Muller D."/>
            <person name="Nesme X."/>
            <person name="Plewniak F."/>
            <person name="Proux C."/>
            <person name="Ramirez-Bahena M.H."/>
            <person name="Schenowitz C."/>
            <person name="Sismeiro O."/>
            <person name="Vallenet D."/>
            <person name="Santini J.M."/>
            <person name="Bertin P.N."/>
        </authorList>
    </citation>
    <scope>NUCLEOTIDE SEQUENCE [LARGE SCALE GENOMIC DNA]</scope>
    <source>
        <strain evidence="7 8">NT-26</strain>
    </source>
</reference>
<dbReference type="InterPro" id="IPR002173">
    <property type="entry name" value="Carboh/pur_kinase_PfkB_CS"/>
</dbReference>
<evidence type="ECO:0000256" key="5">
    <source>
        <dbReference type="ARBA" id="ARBA00022840"/>
    </source>
</evidence>
<evidence type="ECO:0000256" key="3">
    <source>
        <dbReference type="ARBA" id="ARBA00022741"/>
    </source>
</evidence>
<evidence type="ECO:0000256" key="4">
    <source>
        <dbReference type="ARBA" id="ARBA00022777"/>
    </source>
</evidence>
<dbReference type="PANTHER" id="PTHR43085:SF1">
    <property type="entry name" value="PSEUDOURIDINE KINASE-RELATED"/>
    <property type="match status" value="1"/>
</dbReference>
<sequence length="316" mass="33880">MILCCGEALIDMLPRETTLGETGFAPYAGGAVFNTAVALGRLGQPTGFFTGLSDDMMGDILRDTLRASNVDFSYCATLSRPTTIAFVKLVQGQASYAFYDENTAGRMITEDHLPDLGDECEALHFGAISLIPEPCGSTYEALLKREHQLRVISLDPNIRPGFIRDKASHMLRIRRMAAMSDILKFSDEDLAWFGLDGDADALARHWLHHGAKLVVVTRGAEGATGYTADHRVTVPSEKVTVVDTVGAGDTFDAGVLASLKLQGLLTKEQVAKLSEAEIRTALSLGSKAAAVTVSRAGANPPYAHEIGLPPFRGQPS</sequence>
<keyword evidence="2 7" id="KW-0808">Transferase</keyword>
<evidence type="ECO:0000259" key="6">
    <source>
        <dbReference type="Pfam" id="PF00294"/>
    </source>
</evidence>
<dbReference type="EMBL" id="FO082820">
    <property type="protein sequence ID" value="CCF17788.1"/>
    <property type="molecule type" value="Genomic_DNA"/>
</dbReference>
<dbReference type="RefSeq" id="WP_052636700.1">
    <property type="nucleotide sequence ID" value="NZ_FO082820.1"/>
</dbReference>
<evidence type="ECO:0000256" key="1">
    <source>
        <dbReference type="ARBA" id="ARBA00010688"/>
    </source>
</evidence>
<comment type="similarity">
    <text evidence="1">Belongs to the carbohydrate kinase PfkB family.</text>
</comment>
<dbReference type="AlphaFoldDB" id="L0NA14"/>
<protein>
    <submittedName>
        <fullName evidence="7">Fructokinase</fullName>
        <ecNumber evidence="7">2.7.1.4</ecNumber>
    </submittedName>
</protein>
<keyword evidence="5" id="KW-0067">ATP-binding</keyword>
<name>L0NA14_9HYPH</name>